<protein>
    <recommendedName>
        <fullName evidence="4 6">dTDP-4-dehydrorhamnose reductase</fullName>
        <ecNumber evidence="3 6">1.1.1.133</ecNumber>
    </recommendedName>
</protein>
<gene>
    <name evidence="9" type="ORF">HNQ70_000837</name>
</gene>
<dbReference type="PANTHER" id="PTHR10491:SF4">
    <property type="entry name" value="METHIONINE ADENOSYLTRANSFERASE 2 SUBUNIT BETA"/>
    <property type="match status" value="1"/>
</dbReference>
<reference evidence="9 10" key="1">
    <citation type="submission" date="2020-08" db="EMBL/GenBank/DDBJ databases">
        <title>Genomic Encyclopedia of Type Strains, Phase IV (KMG-IV): sequencing the most valuable type-strain genomes for metagenomic binning, comparative biology and taxonomic classification.</title>
        <authorList>
            <person name="Goeker M."/>
        </authorList>
    </citation>
    <scope>NUCLEOTIDE SEQUENCE [LARGE SCALE GENOMIC DNA]</scope>
    <source>
        <strain evidence="9 10">DSM 29781</strain>
    </source>
</reference>
<dbReference type="InterPro" id="IPR036291">
    <property type="entry name" value="NAD(P)-bd_dom_sf"/>
</dbReference>
<comment type="cofactor">
    <cofactor evidence="6">
        <name>Mg(2+)</name>
        <dbReference type="ChEBI" id="CHEBI:18420"/>
    </cofactor>
    <text evidence="6">Binds 1 Mg(2+) ion per monomer.</text>
</comment>
<dbReference type="InterPro" id="IPR029903">
    <property type="entry name" value="RmlD-like-bd"/>
</dbReference>
<keyword evidence="6 9" id="KW-0560">Oxidoreductase</keyword>
<name>A0A7W8HGH6_9BURK</name>
<keyword evidence="6" id="KW-0521">NADP</keyword>
<dbReference type="PANTHER" id="PTHR10491">
    <property type="entry name" value="DTDP-4-DEHYDRORHAMNOSE REDUCTASE"/>
    <property type="match status" value="1"/>
</dbReference>
<dbReference type="Gene3D" id="3.90.25.10">
    <property type="entry name" value="UDP-galactose 4-epimerase, domain 1"/>
    <property type="match status" value="1"/>
</dbReference>
<dbReference type="GO" id="GO:0008831">
    <property type="term" value="F:dTDP-4-dehydrorhamnose reductase activity"/>
    <property type="evidence" value="ECO:0007669"/>
    <property type="project" value="UniProtKB-EC"/>
</dbReference>
<dbReference type="GO" id="GO:0019305">
    <property type="term" value="P:dTDP-rhamnose biosynthetic process"/>
    <property type="evidence" value="ECO:0007669"/>
    <property type="project" value="UniProtKB-UniPathway"/>
</dbReference>
<evidence type="ECO:0000313" key="10">
    <source>
        <dbReference type="Proteomes" id="UP000532440"/>
    </source>
</evidence>
<evidence type="ECO:0000256" key="3">
    <source>
        <dbReference type="ARBA" id="ARBA00012929"/>
    </source>
</evidence>
<comment type="similarity">
    <text evidence="2 6">Belongs to the dTDP-4-dehydrorhamnose reductase family.</text>
</comment>
<evidence type="ECO:0000256" key="1">
    <source>
        <dbReference type="ARBA" id="ARBA00004781"/>
    </source>
</evidence>
<dbReference type="GO" id="GO:0005829">
    <property type="term" value="C:cytosol"/>
    <property type="evidence" value="ECO:0007669"/>
    <property type="project" value="TreeGrafter"/>
</dbReference>
<evidence type="ECO:0000259" key="8">
    <source>
        <dbReference type="Pfam" id="PF04321"/>
    </source>
</evidence>
<dbReference type="Gene3D" id="3.40.50.720">
    <property type="entry name" value="NAD(P)-binding Rossmann-like Domain"/>
    <property type="match status" value="1"/>
</dbReference>
<accession>A0A7W8HGH6</accession>
<organism evidence="9 10">
    <name type="scientific">Quisquiliibacterium transsilvanicum</name>
    <dbReference type="NCBI Taxonomy" id="1549638"/>
    <lineage>
        <taxon>Bacteria</taxon>
        <taxon>Pseudomonadati</taxon>
        <taxon>Pseudomonadota</taxon>
        <taxon>Betaproteobacteria</taxon>
        <taxon>Burkholderiales</taxon>
        <taxon>Burkholderiaceae</taxon>
        <taxon>Quisquiliibacterium</taxon>
    </lineage>
</organism>
<keyword evidence="10" id="KW-1185">Reference proteome</keyword>
<feature type="domain" description="RmlD-like substrate binding" evidence="8">
    <location>
        <begin position="1"/>
        <end position="294"/>
    </location>
</feature>
<feature type="region of interest" description="Disordered" evidence="7">
    <location>
        <begin position="239"/>
        <end position="266"/>
    </location>
</feature>
<comment type="catalytic activity">
    <reaction evidence="5 6">
        <text>dTDP-beta-L-rhamnose + NADP(+) = dTDP-4-dehydro-beta-L-rhamnose + NADPH + H(+)</text>
        <dbReference type="Rhea" id="RHEA:21796"/>
        <dbReference type="ChEBI" id="CHEBI:15378"/>
        <dbReference type="ChEBI" id="CHEBI:57510"/>
        <dbReference type="ChEBI" id="CHEBI:57783"/>
        <dbReference type="ChEBI" id="CHEBI:58349"/>
        <dbReference type="ChEBI" id="CHEBI:62830"/>
        <dbReference type="EC" id="1.1.1.133"/>
    </reaction>
</comment>
<dbReference type="RefSeq" id="WP_343060629.1">
    <property type="nucleotide sequence ID" value="NZ_BAABEW010000010.1"/>
</dbReference>
<dbReference type="SUPFAM" id="SSF51735">
    <property type="entry name" value="NAD(P)-binding Rossmann-fold domains"/>
    <property type="match status" value="1"/>
</dbReference>
<evidence type="ECO:0000256" key="5">
    <source>
        <dbReference type="ARBA" id="ARBA00048200"/>
    </source>
</evidence>
<dbReference type="InterPro" id="IPR005913">
    <property type="entry name" value="dTDP_dehydrorham_reduct"/>
</dbReference>
<evidence type="ECO:0000256" key="2">
    <source>
        <dbReference type="ARBA" id="ARBA00010944"/>
    </source>
</evidence>
<dbReference type="AlphaFoldDB" id="A0A7W8HGH6"/>
<evidence type="ECO:0000313" key="9">
    <source>
        <dbReference type="EMBL" id="MBB5270833.1"/>
    </source>
</evidence>
<evidence type="ECO:0000256" key="7">
    <source>
        <dbReference type="SAM" id="MobiDB-lite"/>
    </source>
</evidence>
<comment type="function">
    <text evidence="6">Catalyzes the reduction of dTDP-6-deoxy-L-lyxo-4-hexulose to yield dTDP-L-rhamnose.</text>
</comment>
<evidence type="ECO:0000256" key="6">
    <source>
        <dbReference type="RuleBase" id="RU364082"/>
    </source>
</evidence>
<dbReference type="EMBL" id="JACHGB010000002">
    <property type="protein sequence ID" value="MBB5270833.1"/>
    <property type="molecule type" value="Genomic_DNA"/>
</dbReference>
<dbReference type="Proteomes" id="UP000532440">
    <property type="component" value="Unassembled WGS sequence"/>
</dbReference>
<sequence>MRILVTGVSGQVGHDLLRTLAPLGEVVGLDRSAMDLASPDSIRAAVRRVAPQLIFNPAAYTAVDRAESEADEAMRINGIAPGVLGEEAARLGAWLVHYSTDYVFDGSGTRPWREEDPTGPLGVYGRTKLAGEQAVAASGCRHLILRTSWVYSLRGRNFLTTMHRLACEREELRVVDDQVGAPTSSAALADAGAALVRRLRADPPPEGGIFHMSCAGVVSWCGFARAIVDRLDAVSQALGAPPPAHRPRVTPIRTEDYPTPAARPRNSVLDNGRLARGFGQALPHWEVALNALLAGGGERPVA</sequence>
<dbReference type="UniPathway" id="UPA00124"/>
<dbReference type="NCBIfam" id="TIGR01214">
    <property type="entry name" value="rmlD"/>
    <property type="match status" value="1"/>
</dbReference>
<evidence type="ECO:0000256" key="4">
    <source>
        <dbReference type="ARBA" id="ARBA00017099"/>
    </source>
</evidence>
<dbReference type="CDD" id="cd05254">
    <property type="entry name" value="dTDP_HR_like_SDR_e"/>
    <property type="match status" value="1"/>
</dbReference>
<comment type="pathway">
    <text evidence="1 6">Carbohydrate biosynthesis; dTDP-L-rhamnose biosynthesis.</text>
</comment>
<proteinExistence type="inferred from homology"/>
<comment type="caution">
    <text evidence="9">The sequence shown here is derived from an EMBL/GenBank/DDBJ whole genome shotgun (WGS) entry which is preliminary data.</text>
</comment>
<dbReference type="Pfam" id="PF04321">
    <property type="entry name" value="RmlD_sub_bind"/>
    <property type="match status" value="1"/>
</dbReference>
<dbReference type="EC" id="1.1.1.133" evidence="3 6"/>